<dbReference type="InterPro" id="IPR056823">
    <property type="entry name" value="TEN-like_YD-shell"/>
</dbReference>
<dbReference type="Proteomes" id="UP000063964">
    <property type="component" value="Chromosome"/>
</dbReference>
<dbReference type="Gene3D" id="2.180.10.10">
    <property type="entry name" value="RHS repeat-associated core"/>
    <property type="match status" value="2"/>
</dbReference>
<dbReference type="KEGG" id="doa:AXF15_00805"/>
<dbReference type="InterPro" id="IPR006530">
    <property type="entry name" value="YD"/>
</dbReference>
<dbReference type="STRING" id="888061.AXF15_00805"/>
<protein>
    <recommendedName>
        <fullName evidence="2">Teneurin-like YD-shell domain-containing protein</fullName>
    </recommendedName>
</protein>
<name>A0A0X8JN30_9BACT</name>
<proteinExistence type="predicted"/>
<accession>A0A0X8JN30</accession>
<dbReference type="EMBL" id="CP014230">
    <property type="protein sequence ID" value="AMD91799.1"/>
    <property type="molecule type" value="Genomic_DNA"/>
</dbReference>
<dbReference type="InterPro" id="IPR031325">
    <property type="entry name" value="RHS_repeat"/>
</dbReference>
<evidence type="ECO:0000256" key="1">
    <source>
        <dbReference type="ARBA" id="ARBA00022737"/>
    </source>
</evidence>
<organism evidence="3 4">
    <name type="scientific">Desulfomicrobium orale DSM 12838</name>
    <dbReference type="NCBI Taxonomy" id="888061"/>
    <lineage>
        <taxon>Bacteria</taxon>
        <taxon>Pseudomonadati</taxon>
        <taxon>Thermodesulfobacteriota</taxon>
        <taxon>Desulfovibrionia</taxon>
        <taxon>Desulfovibrionales</taxon>
        <taxon>Desulfomicrobiaceae</taxon>
        <taxon>Desulfomicrobium</taxon>
    </lineage>
</organism>
<dbReference type="Pfam" id="PF05593">
    <property type="entry name" value="RHS_repeat"/>
    <property type="match status" value="4"/>
</dbReference>
<dbReference type="Pfam" id="PF25023">
    <property type="entry name" value="TEN_YD-shell"/>
    <property type="match status" value="1"/>
</dbReference>
<dbReference type="PANTHER" id="PTHR32305">
    <property type="match status" value="1"/>
</dbReference>
<dbReference type="NCBIfam" id="TIGR01643">
    <property type="entry name" value="YD_repeat_2x"/>
    <property type="match status" value="6"/>
</dbReference>
<dbReference type="PANTHER" id="PTHR32305:SF15">
    <property type="entry name" value="PROTEIN RHSA-RELATED"/>
    <property type="match status" value="1"/>
</dbReference>
<dbReference type="NCBIfam" id="TIGR03696">
    <property type="entry name" value="Rhs_assc_core"/>
    <property type="match status" value="1"/>
</dbReference>
<keyword evidence="1" id="KW-0677">Repeat</keyword>
<evidence type="ECO:0000259" key="2">
    <source>
        <dbReference type="Pfam" id="PF25023"/>
    </source>
</evidence>
<dbReference type="InterPro" id="IPR022385">
    <property type="entry name" value="Rhs_assc_core"/>
</dbReference>
<gene>
    <name evidence="3" type="ORF">AXF15_00805</name>
</gene>
<reference evidence="4" key="1">
    <citation type="submission" date="2016-02" db="EMBL/GenBank/DDBJ databases">
        <authorList>
            <person name="Holder M.E."/>
            <person name="Ajami N.J."/>
            <person name="Petrosino J.F."/>
        </authorList>
    </citation>
    <scope>NUCLEOTIDE SEQUENCE [LARGE SCALE GENOMIC DNA]</scope>
    <source>
        <strain evidence="4">DSM 12838</strain>
    </source>
</reference>
<feature type="domain" description="Teneurin-like YD-shell" evidence="2">
    <location>
        <begin position="405"/>
        <end position="686"/>
    </location>
</feature>
<dbReference type="RefSeq" id="WP_066601981.1">
    <property type="nucleotide sequence ID" value="NZ_CP014230.1"/>
</dbReference>
<evidence type="ECO:0000313" key="3">
    <source>
        <dbReference type="EMBL" id="AMD91799.1"/>
    </source>
</evidence>
<dbReference type="OrthoDB" id="5458729at2"/>
<evidence type="ECO:0000313" key="4">
    <source>
        <dbReference type="Proteomes" id="UP000063964"/>
    </source>
</evidence>
<dbReference type="AlphaFoldDB" id="A0A0X8JN30"/>
<keyword evidence="4" id="KW-1185">Reference proteome</keyword>
<sequence>MFGQLVRQVDAAGVETRFTYDALGRELTRTRAGAVWKREYGTAGRVANSTDPLGGVTRFTYDSQGRLASRTDAAGQRMEYAYTPRGDLARTQDPAGTVSMTYDAPGKGCSSCGGSAAGRPVRVDYPTFSRLFAYDGLGRTVRETDVFGPKNETRGVNYVYDRAGRLAEKREWAHDPDLTHRVTKYAYDQLGRLVRETDNLGQATNYGYDAWDNLLALTDAKGQVTRFTHDDAGRTVSETRPLGGTTRYTYNATTGLLAEKLDARGVKTAYAYDLLGRVVGVDAYAGGRTEPGRRVRLAYDQMGRLVFHTDGQTAGAFTYDALGRKLTETVDYGSFNRTNTYAWQANGQPAAFTGPDGLARTYAYDTAGRLTAMSVGTGMVTLDDFTWTAPGTMTLPGGTRRRFGYDGLLRVTNINATSPADALIQSYNYTYDDAGNIRKKDTEHGAYAYSYDKLDRLIRSDNPVLTDEAFTYDQVGNRLSSADVSGGWLYNGNNELLQAGNRAEYKYDAAGNLVEKKTPERTLLFEYDLDNHLSRVADGNNATVASYGYDFLRRRIWKDVRGVKTFYHYSDSGLVAEMDASGNVRKSYGYRPDSPWGTDPLFVRENGKNYWFLNDHLGTPQQIVAENGGVVWKAQYQVFGKAEIDGSSTLTNNLRFPGQYYDEETCLHYNWNRYYDPESGRYSQTDPIGFEGGDINLYGYCLQNSNIFMDPEGNYIVAIPIAVPIAIKVLTKAAIFTVKVIGTIIVAKTISDSLDKECDDDLCEELNRIVQLAKKDLHRFGKGNAACKIGMSLEELRSRRDAWLNLAIARAQRDARCWEGGDYGHQQAQADAWNHVGKCQALMEGR</sequence>
<dbReference type="InterPro" id="IPR050708">
    <property type="entry name" value="T6SS_VgrG/RHS"/>
</dbReference>